<evidence type="ECO:0000256" key="12">
    <source>
        <dbReference type="RuleBase" id="RU000461"/>
    </source>
</evidence>
<gene>
    <name evidence="13" type="ORF">ZOSMA_210G00060</name>
</gene>
<evidence type="ECO:0000256" key="10">
    <source>
        <dbReference type="ARBA" id="ARBA00023136"/>
    </source>
</evidence>
<protein>
    <recommendedName>
        <fullName evidence="15">Isoflavone 2'-hydroxylase</fullName>
    </recommendedName>
</protein>
<comment type="similarity">
    <text evidence="2 12">Belongs to the cytochrome P450 family.</text>
</comment>
<keyword evidence="5 11" id="KW-0479">Metal-binding</keyword>
<keyword evidence="3 11" id="KW-0349">Heme</keyword>
<dbReference type="InterPro" id="IPR050651">
    <property type="entry name" value="Plant_Cytochrome_P450_Monoox"/>
</dbReference>
<evidence type="ECO:0000256" key="11">
    <source>
        <dbReference type="PIRSR" id="PIRSR602401-1"/>
    </source>
</evidence>
<evidence type="ECO:0000313" key="14">
    <source>
        <dbReference type="Proteomes" id="UP000036987"/>
    </source>
</evidence>
<dbReference type="PRINTS" id="PR00463">
    <property type="entry name" value="EP450I"/>
</dbReference>
<evidence type="ECO:0000256" key="6">
    <source>
        <dbReference type="ARBA" id="ARBA00022989"/>
    </source>
</evidence>
<proteinExistence type="inferred from homology"/>
<evidence type="ECO:0000256" key="3">
    <source>
        <dbReference type="ARBA" id="ARBA00022617"/>
    </source>
</evidence>
<dbReference type="GO" id="GO:0016705">
    <property type="term" value="F:oxidoreductase activity, acting on paired donors, with incorporation or reduction of molecular oxygen"/>
    <property type="evidence" value="ECO:0007669"/>
    <property type="project" value="InterPro"/>
</dbReference>
<evidence type="ECO:0000256" key="2">
    <source>
        <dbReference type="ARBA" id="ARBA00010617"/>
    </source>
</evidence>
<dbReference type="GO" id="GO:0016020">
    <property type="term" value="C:membrane"/>
    <property type="evidence" value="ECO:0007669"/>
    <property type="project" value="UniProtKB-SubCell"/>
</dbReference>
<evidence type="ECO:0000256" key="5">
    <source>
        <dbReference type="ARBA" id="ARBA00022723"/>
    </source>
</evidence>
<dbReference type="CDD" id="cd20653">
    <property type="entry name" value="CYP81"/>
    <property type="match status" value="1"/>
</dbReference>
<dbReference type="InterPro" id="IPR017972">
    <property type="entry name" value="Cyt_P450_CS"/>
</dbReference>
<dbReference type="Gene3D" id="1.10.630.10">
    <property type="entry name" value="Cytochrome P450"/>
    <property type="match status" value="1"/>
</dbReference>
<keyword evidence="8 11" id="KW-0408">Iron</keyword>
<keyword evidence="6" id="KW-1133">Transmembrane helix</keyword>
<dbReference type="PROSITE" id="PS00086">
    <property type="entry name" value="CYTOCHROME_P450"/>
    <property type="match status" value="1"/>
</dbReference>
<dbReference type="AlphaFoldDB" id="A0A0K9PKN3"/>
<dbReference type="Pfam" id="PF00067">
    <property type="entry name" value="p450"/>
    <property type="match status" value="1"/>
</dbReference>
<dbReference type="PRINTS" id="PR00385">
    <property type="entry name" value="P450"/>
</dbReference>
<evidence type="ECO:0008006" key="15">
    <source>
        <dbReference type="Google" id="ProtNLM"/>
    </source>
</evidence>
<keyword evidence="10" id="KW-0472">Membrane</keyword>
<keyword evidence="4" id="KW-0812">Transmembrane</keyword>
<keyword evidence="14" id="KW-1185">Reference proteome</keyword>
<sequence>MAAIHITSNPGFHERTKYIEIDCQADHSWSSPNSLLFVPYFLFLFRSKFAGKRNKNTPPSPPSLPIIGHLHLIKKPLHSSLAKLSNLHGSIILLRFGYRSVLHVSSASIAAECLTEKDIIFANRPRLLAGKHLGYNHTIIAWANYGPYWRNLRRIFASEIFSTHPLQASSYIRIEEIRSFIKQLHKIHLGSSSRFTRVEFKPKLFMLMLGIIKKGITGDNHQCYEVEEEHTKEQEAKLFFDIVEEAFVLSGASNISDYLPIPPLLMKLAGLEDKFINLKNRRNAVLDHIIENHRRNKNMNQGSTGEGDKLENRTPVLDVMLSLQKKDPEYYTDDVIKGVFMALISAGTDTSAVTIGWAMAFLLNNPQVLKIARQEMDEKVGQNRLVDEGDLSSLPYLQAIITETTRLYPAGPLLVPHESSEDTVIGGYHVPKGTMLLVNAWAIHRDEKLWKEPLEFKPERFLTQNNGSGEASNKSLKMLPFGVGRRRCPGETLALKMIGLTLASLIQCFEWERVGYIDVDMTEGHGLTLPMAVPLEAMIATRESMAPLS</sequence>
<dbReference type="GO" id="GO:0004497">
    <property type="term" value="F:monooxygenase activity"/>
    <property type="evidence" value="ECO:0000318"/>
    <property type="project" value="GO_Central"/>
</dbReference>
<feature type="binding site" description="axial binding residue" evidence="11">
    <location>
        <position position="488"/>
    </location>
    <ligand>
        <name>heme</name>
        <dbReference type="ChEBI" id="CHEBI:30413"/>
    </ligand>
    <ligandPart>
        <name>Fe</name>
        <dbReference type="ChEBI" id="CHEBI:18248"/>
    </ligandPart>
</feature>
<dbReference type="PANTHER" id="PTHR47947:SF62">
    <property type="entry name" value="CYTOCHROME P450, FAMILY 81, SUBFAMILY D, POLYPEPTIDE 5"/>
    <property type="match status" value="1"/>
</dbReference>
<dbReference type="OrthoDB" id="1055148at2759"/>
<dbReference type="FunFam" id="1.10.630.10:FF:000081">
    <property type="entry name" value="Cytochrome P450 CYP81N5"/>
    <property type="match status" value="1"/>
</dbReference>
<dbReference type="InterPro" id="IPR002401">
    <property type="entry name" value="Cyt_P450_E_grp-I"/>
</dbReference>
<evidence type="ECO:0000256" key="8">
    <source>
        <dbReference type="ARBA" id="ARBA00023004"/>
    </source>
</evidence>
<dbReference type="PANTHER" id="PTHR47947">
    <property type="entry name" value="CYTOCHROME P450 82C3-RELATED"/>
    <property type="match status" value="1"/>
</dbReference>
<comment type="caution">
    <text evidence="13">The sequence shown here is derived from an EMBL/GenBank/DDBJ whole genome shotgun (WGS) entry which is preliminary data.</text>
</comment>
<dbReference type="EMBL" id="LFYR01000759">
    <property type="protein sequence ID" value="KMZ69519.1"/>
    <property type="molecule type" value="Genomic_DNA"/>
</dbReference>
<evidence type="ECO:0000313" key="13">
    <source>
        <dbReference type="EMBL" id="KMZ69519.1"/>
    </source>
</evidence>
<name>A0A0K9PKN3_ZOSMR</name>
<keyword evidence="9 12" id="KW-0503">Monooxygenase</keyword>
<organism evidence="13 14">
    <name type="scientific">Zostera marina</name>
    <name type="common">Eelgrass</name>
    <dbReference type="NCBI Taxonomy" id="29655"/>
    <lineage>
        <taxon>Eukaryota</taxon>
        <taxon>Viridiplantae</taxon>
        <taxon>Streptophyta</taxon>
        <taxon>Embryophyta</taxon>
        <taxon>Tracheophyta</taxon>
        <taxon>Spermatophyta</taxon>
        <taxon>Magnoliopsida</taxon>
        <taxon>Liliopsida</taxon>
        <taxon>Zosteraceae</taxon>
        <taxon>Zostera</taxon>
    </lineage>
</organism>
<accession>A0A0K9PKN3</accession>
<dbReference type="STRING" id="29655.A0A0K9PKN3"/>
<dbReference type="GO" id="GO:0005506">
    <property type="term" value="F:iron ion binding"/>
    <property type="evidence" value="ECO:0007669"/>
    <property type="project" value="InterPro"/>
</dbReference>
<dbReference type="OMA" id="PGFHERT"/>
<evidence type="ECO:0000256" key="1">
    <source>
        <dbReference type="ARBA" id="ARBA00004167"/>
    </source>
</evidence>
<dbReference type="InterPro" id="IPR036396">
    <property type="entry name" value="Cyt_P450_sf"/>
</dbReference>
<comment type="cofactor">
    <cofactor evidence="11">
        <name>heme</name>
        <dbReference type="ChEBI" id="CHEBI:30413"/>
    </cofactor>
</comment>
<keyword evidence="7 12" id="KW-0560">Oxidoreductase</keyword>
<dbReference type="Proteomes" id="UP000036987">
    <property type="component" value="Unassembled WGS sequence"/>
</dbReference>
<dbReference type="SUPFAM" id="SSF48264">
    <property type="entry name" value="Cytochrome P450"/>
    <property type="match status" value="1"/>
</dbReference>
<dbReference type="InterPro" id="IPR001128">
    <property type="entry name" value="Cyt_P450"/>
</dbReference>
<comment type="subcellular location">
    <subcellularLocation>
        <location evidence="1">Membrane</location>
        <topology evidence="1">Single-pass membrane protein</topology>
    </subcellularLocation>
</comment>
<evidence type="ECO:0000256" key="4">
    <source>
        <dbReference type="ARBA" id="ARBA00022692"/>
    </source>
</evidence>
<reference evidence="14" key="1">
    <citation type="journal article" date="2016" name="Nature">
        <title>The genome of the seagrass Zostera marina reveals angiosperm adaptation to the sea.</title>
        <authorList>
            <person name="Olsen J.L."/>
            <person name="Rouze P."/>
            <person name="Verhelst B."/>
            <person name="Lin Y.-C."/>
            <person name="Bayer T."/>
            <person name="Collen J."/>
            <person name="Dattolo E."/>
            <person name="De Paoli E."/>
            <person name="Dittami S."/>
            <person name="Maumus F."/>
            <person name="Michel G."/>
            <person name="Kersting A."/>
            <person name="Lauritano C."/>
            <person name="Lohaus R."/>
            <person name="Toepel M."/>
            <person name="Tonon T."/>
            <person name="Vanneste K."/>
            <person name="Amirebrahimi M."/>
            <person name="Brakel J."/>
            <person name="Bostroem C."/>
            <person name="Chovatia M."/>
            <person name="Grimwood J."/>
            <person name="Jenkins J.W."/>
            <person name="Jueterbock A."/>
            <person name="Mraz A."/>
            <person name="Stam W.T."/>
            <person name="Tice H."/>
            <person name="Bornberg-Bauer E."/>
            <person name="Green P.J."/>
            <person name="Pearson G.A."/>
            <person name="Procaccini G."/>
            <person name="Duarte C.M."/>
            <person name="Schmutz J."/>
            <person name="Reusch T.B.H."/>
            <person name="Van de Peer Y."/>
        </authorList>
    </citation>
    <scope>NUCLEOTIDE SEQUENCE [LARGE SCALE GENOMIC DNA]</scope>
    <source>
        <strain evidence="14">cv. Finnish</strain>
    </source>
</reference>
<evidence type="ECO:0000256" key="7">
    <source>
        <dbReference type="ARBA" id="ARBA00023002"/>
    </source>
</evidence>
<evidence type="ECO:0000256" key="9">
    <source>
        <dbReference type="ARBA" id="ARBA00023033"/>
    </source>
</evidence>
<dbReference type="GO" id="GO:0020037">
    <property type="term" value="F:heme binding"/>
    <property type="evidence" value="ECO:0007669"/>
    <property type="project" value="InterPro"/>
</dbReference>